<feature type="domain" description="Cyclin-D1-binding protein 1-like N-terminal" evidence="1">
    <location>
        <begin position="25"/>
        <end position="109"/>
    </location>
</feature>
<keyword evidence="3" id="KW-1185">Reference proteome</keyword>
<dbReference type="AlphaFoldDB" id="A0AA35RS39"/>
<evidence type="ECO:0000259" key="1">
    <source>
        <dbReference type="Pfam" id="PF13324"/>
    </source>
</evidence>
<dbReference type="Pfam" id="PF13324">
    <property type="entry name" value="GCIP_N"/>
    <property type="match status" value="1"/>
</dbReference>
<comment type="caution">
    <text evidence="2">The sequence shown here is derived from an EMBL/GenBank/DDBJ whole genome shotgun (WGS) entry which is preliminary data.</text>
</comment>
<dbReference type="EMBL" id="CASHTH010001553">
    <property type="protein sequence ID" value="CAI8016723.1"/>
    <property type="molecule type" value="Genomic_DNA"/>
</dbReference>
<proteinExistence type="predicted"/>
<accession>A0AA35RS39</accession>
<protein>
    <recommendedName>
        <fullName evidence="1">Cyclin-D1-binding protein 1-like N-terminal domain-containing protein</fullName>
    </recommendedName>
</protein>
<name>A0AA35RS39_GEOBA</name>
<gene>
    <name evidence="2" type="ORF">GBAR_LOCUS10234</name>
</gene>
<organism evidence="2 3">
    <name type="scientific">Geodia barretti</name>
    <name type="common">Barrett's horny sponge</name>
    <dbReference type="NCBI Taxonomy" id="519541"/>
    <lineage>
        <taxon>Eukaryota</taxon>
        <taxon>Metazoa</taxon>
        <taxon>Porifera</taxon>
        <taxon>Demospongiae</taxon>
        <taxon>Heteroscleromorpha</taxon>
        <taxon>Tetractinellida</taxon>
        <taxon>Astrophorina</taxon>
        <taxon>Geodiidae</taxon>
        <taxon>Geodia</taxon>
    </lineage>
</organism>
<dbReference type="Gene3D" id="1.20.1420.10">
    <property type="entry name" value="Talin, central domain"/>
    <property type="match status" value="1"/>
</dbReference>
<evidence type="ECO:0000313" key="3">
    <source>
        <dbReference type="Proteomes" id="UP001174909"/>
    </source>
</evidence>
<dbReference type="Proteomes" id="UP001174909">
    <property type="component" value="Unassembled WGS sequence"/>
</dbReference>
<sequence length="113" mass="11778">MSMIHQEVPCQACDESAPLPPLTDFQKAAALVSEHSTKLAALFASPPALPSAMNCTAAACAMEQAAANLTATYLHISPIYGLALHKEVERCALAILRGVESIITTIISTGTIA</sequence>
<evidence type="ECO:0000313" key="2">
    <source>
        <dbReference type="EMBL" id="CAI8016723.1"/>
    </source>
</evidence>
<reference evidence="2" key="1">
    <citation type="submission" date="2023-03" db="EMBL/GenBank/DDBJ databases">
        <authorList>
            <person name="Steffen K."/>
            <person name="Cardenas P."/>
        </authorList>
    </citation>
    <scope>NUCLEOTIDE SEQUENCE</scope>
</reference>
<dbReference type="InterPro" id="IPR049317">
    <property type="entry name" value="GCIP-like_N"/>
</dbReference>